<dbReference type="STRING" id="1047168.A0A0F4GKF2"/>
<dbReference type="AlphaFoldDB" id="A0A0F4GKF2"/>
<sequence>MPIDSLPEELLLSIFSNFDTTAPSELKSRQEPSLNLTHSYVHPLKDISLVSHRWRRIVRSLLFRYIRLQLKTPTNRPSCSLCSSSFLLPPDHEPVVHPSESARFFHARINQESKTWYHSDDTSPAIQDLSWINYVYHALTSLLSFISSRGLAPHVYSFAVCSPRLLHLTQLEYGLADEDPRYRVTTAFWREVFEVLVPSRVVVLAPPGDLGVWTGLRGVALETTWAYTDMEYHLMELMVEDDGTVEGDGGDVVARTGEKLFDERSVLRHNGAYGPDKTTILRMRPWTHLSLNEGSFLGAYTTGEYMQLQGPPSALAVICGHISQDPHIRGNASGPDMPSLHSFTYTAILPFASHFHFQPILPHITSLDIKLAPDPDSGILQNPARVSKAVQLGDCWREFFASYESITTPLRTAQLGVSAGKASAPTVRRFVCRDVAVPGLTLELDDEFTPLCLPCWAEVEPGVFERVAMVPPVYHEW</sequence>
<dbReference type="EMBL" id="LAFY01000473">
    <property type="protein sequence ID" value="KJX97542.1"/>
    <property type="molecule type" value="Genomic_DNA"/>
</dbReference>
<organism evidence="1 2">
    <name type="scientific">Zymoseptoria brevis</name>
    <dbReference type="NCBI Taxonomy" id="1047168"/>
    <lineage>
        <taxon>Eukaryota</taxon>
        <taxon>Fungi</taxon>
        <taxon>Dikarya</taxon>
        <taxon>Ascomycota</taxon>
        <taxon>Pezizomycotina</taxon>
        <taxon>Dothideomycetes</taxon>
        <taxon>Dothideomycetidae</taxon>
        <taxon>Mycosphaerellales</taxon>
        <taxon>Mycosphaerellaceae</taxon>
        <taxon>Zymoseptoria</taxon>
    </lineage>
</organism>
<dbReference type="OrthoDB" id="5296720at2759"/>
<keyword evidence="2" id="KW-1185">Reference proteome</keyword>
<name>A0A0F4GKF2_9PEZI</name>
<accession>A0A0F4GKF2</accession>
<evidence type="ECO:0000313" key="2">
    <source>
        <dbReference type="Proteomes" id="UP000033647"/>
    </source>
</evidence>
<reference evidence="1 2" key="1">
    <citation type="submission" date="2015-03" db="EMBL/GenBank/DDBJ databases">
        <title>RNA-seq based gene annotation and comparative genomics of four Zymoseptoria species reveal species-specific pathogenicity related genes and transposable element activity.</title>
        <authorList>
            <person name="Grandaubert J."/>
            <person name="Bhattacharyya A."/>
            <person name="Stukenbrock E.H."/>
        </authorList>
    </citation>
    <scope>NUCLEOTIDE SEQUENCE [LARGE SCALE GENOMIC DNA]</scope>
    <source>
        <strain evidence="1 2">Zb18110</strain>
    </source>
</reference>
<proteinExistence type="predicted"/>
<protein>
    <submittedName>
        <fullName evidence="1">F-box domain-containing protein</fullName>
    </submittedName>
</protein>
<evidence type="ECO:0000313" key="1">
    <source>
        <dbReference type="EMBL" id="KJX97542.1"/>
    </source>
</evidence>
<gene>
    <name evidence="1" type="ORF">TI39_contig481g00025</name>
</gene>
<dbReference type="Proteomes" id="UP000033647">
    <property type="component" value="Unassembled WGS sequence"/>
</dbReference>
<comment type="caution">
    <text evidence="1">The sequence shown here is derived from an EMBL/GenBank/DDBJ whole genome shotgun (WGS) entry which is preliminary data.</text>
</comment>